<dbReference type="InterPro" id="IPR021247">
    <property type="entry name" value="DUF2785"/>
</dbReference>
<dbReference type="eggNOG" id="ENOG5030DU7">
    <property type="taxonomic scope" value="Bacteria"/>
</dbReference>
<protein>
    <submittedName>
        <fullName evidence="1">Membrane protein</fullName>
    </submittedName>
</protein>
<dbReference type="Proteomes" id="UP000027778">
    <property type="component" value="Unassembled WGS sequence"/>
</dbReference>
<proteinExistence type="predicted"/>
<evidence type="ECO:0000313" key="1">
    <source>
        <dbReference type="EMBL" id="KEK22035.1"/>
    </source>
</evidence>
<dbReference type="RefSeq" id="WP_033678343.1">
    <property type="nucleotide sequence ID" value="NZ_JOTM01000043.1"/>
</dbReference>
<dbReference type="Pfam" id="PF10978">
    <property type="entry name" value="DUF2785"/>
    <property type="match status" value="1"/>
</dbReference>
<accession>A0A073K651</accession>
<dbReference type="AlphaFoldDB" id="A0A073K651"/>
<reference evidence="1 2" key="1">
    <citation type="submission" date="2014-06" db="EMBL/GenBank/DDBJ databases">
        <title>Draft genome sequence of Bacillus gaemokensis JCM 15801 (MCCC 1A00707).</title>
        <authorList>
            <person name="Lai Q."/>
            <person name="Liu Y."/>
            <person name="Shao Z."/>
        </authorList>
    </citation>
    <scope>NUCLEOTIDE SEQUENCE [LARGE SCALE GENOMIC DNA]</scope>
    <source>
        <strain evidence="1 2">JCM 15801</strain>
    </source>
</reference>
<name>A0A073K651_9BACI</name>
<evidence type="ECO:0000313" key="2">
    <source>
        <dbReference type="Proteomes" id="UP000027778"/>
    </source>
</evidence>
<dbReference type="STRING" id="574375.AZF08_04615"/>
<dbReference type="OrthoDB" id="7619731at2"/>
<gene>
    <name evidence="1" type="ORF">BAGA_22640</name>
</gene>
<keyword evidence="2" id="KW-1185">Reference proteome</keyword>
<dbReference type="EMBL" id="JOTM01000043">
    <property type="protein sequence ID" value="KEK22035.1"/>
    <property type="molecule type" value="Genomic_DNA"/>
</dbReference>
<organism evidence="1 2">
    <name type="scientific">Bacillus gaemokensis</name>
    <dbReference type="NCBI Taxonomy" id="574375"/>
    <lineage>
        <taxon>Bacteria</taxon>
        <taxon>Bacillati</taxon>
        <taxon>Bacillota</taxon>
        <taxon>Bacilli</taxon>
        <taxon>Bacillales</taxon>
        <taxon>Bacillaceae</taxon>
        <taxon>Bacillus</taxon>
        <taxon>Bacillus cereus group</taxon>
    </lineage>
</organism>
<comment type="caution">
    <text evidence="1">The sequence shown here is derived from an EMBL/GenBank/DDBJ whole genome shotgun (WGS) entry which is preliminary data.</text>
</comment>
<sequence>MQQLQKQLEEIKANHYAIDSTINIDDLSSKMLQHIGAPDGYLRDKLIYTTFFHLITNAHITNTQLQQLLSKSINKQYLFYKIHTEDNDAVFTRAFTTLLIALILSADIKHNFLSQSEILEIKDKLVLYMNQEHDFRGYVNDRGWAHSIAHVSDTFDELVKNPKLEVSYYPEILQVLLEKVSVHTISYKYEEDERIVYPIVAMLQNGLDEKELITSLHFLVEQMQIQKAELSIIPYETLYGNVKSFLRSLFFRLRSLSICEETEKEIEILLKGLSKYY</sequence>